<dbReference type="AlphaFoldDB" id="A0A3S0BWZ6"/>
<evidence type="ECO:0000313" key="3">
    <source>
        <dbReference type="Proteomes" id="UP000276128"/>
    </source>
</evidence>
<dbReference type="RefSeq" id="WP_126140788.1">
    <property type="nucleotide sequence ID" value="NZ_RXHU01000022.1"/>
</dbReference>
<proteinExistence type="predicted"/>
<dbReference type="InterPro" id="IPR052043">
    <property type="entry name" value="PolySaccharide_Degr_Enz"/>
</dbReference>
<evidence type="ECO:0000256" key="1">
    <source>
        <dbReference type="ARBA" id="ARBA00022801"/>
    </source>
</evidence>
<dbReference type="PANTHER" id="PTHR33886">
    <property type="entry name" value="UNSATURATED RHAMNOGALACTURONAN HYDROLASE (EUROFUNG)"/>
    <property type="match status" value="1"/>
</dbReference>
<dbReference type="GO" id="GO:0005975">
    <property type="term" value="P:carbohydrate metabolic process"/>
    <property type="evidence" value="ECO:0007669"/>
    <property type="project" value="InterPro"/>
</dbReference>
<evidence type="ECO:0000313" key="2">
    <source>
        <dbReference type="EMBL" id="RTE10206.1"/>
    </source>
</evidence>
<protein>
    <submittedName>
        <fullName evidence="2">Glycosyl hydrolase</fullName>
    </submittedName>
</protein>
<dbReference type="PANTHER" id="PTHR33886:SF8">
    <property type="entry name" value="UNSATURATED RHAMNOGALACTURONAN HYDROLASE (EUROFUNG)"/>
    <property type="match status" value="1"/>
</dbReference>
<accession>A0A3S0BWZ6</accession>
<dbReference type="InterPro" id="IPR012341">
    <property type="entry name" value="6hp_glycosidase-like_sf"/>
</dbReference>
<organism evidence="2 3">
    <name type="scientific">Paenibacillus whitsoniae</name>
    <dbReference type="NCBI Taxonomy" id="2496558"/>
    <lineage>
        <taxon>Bacteria</taxon>
        <taxon>Bacillati</taxon>
        <taxon>Bacillota</taxon>
        <taxon>Bacilli</taxon>
        <taxon>Bacillales</taxon>
        <taxon>Paenibacillaceae</taxon>
        <taxon>Paenibacillus</taxon>
    </lineage>
</organism>
<sequence length="376" mass="44349">MNDPMLDQIRDHYLASEGKWFSLRWHYIESCILKSYMDSYKQSGKEEYYVFVKNFIDRLYDEKSSIPVIDVRYYSIDQIRPATILFDLYKREKDPKYKHVLDWIYDQLKTYPRTKSGSFWHKENYPNQIWLDGLYMGQPFYVRYIKEFEKNKNYSDTINQFMNVRKFIFNEENRLYYHAYDESREMFWCDKTTGMSPNVWGRAVGWFVMALVDVLELLEDERVDREPLKMILQEALDGMLPYQHSGGMWYQVVDRGDRPGNYLESSGTLMLAYAMLKGSRLGYLAKEYAHRGKFAFDGTIRQYLREENGEVLLGGICRSAGLGTNPDTGKVRDGSFEYYTENEIIVSNNGHGVAPLLMAYSEVKILQEPREMASAD</sequence>
<name>A0A3S0BWZ6_9BACL</name>
<reference evidence="2 3" key="1">
    <citation type="submission" date="2018-12" db="EMBL/GenBank/DDBJ databases">
        <title>Bacillus ochoae sp. nov., Paenibacillus whitsoniae sp. nov., Paenibacillus spiritus sp. nov. Isolated from the Mars Exploration Rover during spacecraft assembly.</title>
        <authorList>
            <person name="Seuylemezian A."/>
            <person name="Vaishampayan P."/>
        </authorList>
    </citation>
    <scope>NUCLEOTIDE SEQUENCE [LARGE SCALE GENOMIC DNA]</scope>
    <source>
        <strain evidence="2 3">MER 54</strain>
    </source>
</reference>
<keyword evidence="1 2" id="KW-0378">Hydrolase</keyword>
<dbReference type="GO" id="GO:0016787">
    <property type="term" value="F:hydrolase activity"/>
    <property type="evidence" value="ECO:0007669"/>
    <property type="project" value="UniProtKB-KW"/>
</dbReference>
<dbReference type="Pfam" id="PF07470">
    <property type="entry name" value="Glyco_hydro_88"/>
    <property type="match status" value="1"/>
</dbReference>
<dbReference type="OrthoDB" id="6381507at2"/>
<dbReference type="Gene3D" id="1.50.10.10">
    <property type="match status" value="1"/>
</dbReference>
<dbReference type="InterPro" id="IPR010905">
    <property type="entry name" value="Glyco_hydro_88"/>
</dbReference>
<dbReference type="SUPFAM" id="SSF48208">
    <property type="entry name" value="Six-hairpin glycosidases"/>
    <property type="match status" value="1"/>
</dbReference>
<dbReference type="Proteomes" id="UP000276128">
    <property type="component" value="Unassembled WGS sequence"/>
</dbReference>
<dbReference type="InterPro" id="IPR008928">
    <property type="entry name" value="6-hairpin_glycosidase_sf"/>
</dbReference>
<gene>
    <name evidence="2" type="ORF">EJQ19_08560</name>
</gene>
<comment type="caution">
    <text evidence="2">The sequence shown here is derived from an EMBL/GenBank/DDBJ whole genome shotgun (WGS) entry which is preliminary data.</text>
</comment>
<dbReference type="EMBL" id="RXHU01000022">
    <property type="protein sequence ID" value="RTE10206.1"/>
    <property type="molecule type" value="Genomic_DNA"/>
</dbReference>
<keyword evidence="3" id="KW-1185">Reference proteome</keyword>